<name>A0A101LWB0_PICGL</name>
<dbReference type="EMBL" id="LKAM01000011">
    <property type="protein sequence ID" value="KUM46501.1"/>
    <property type="molecule type" value="Genomic_DNA"/>
</dbReference>
<dbReference type="AlphaFoldDB" id="A0A101LWB0"/>
<sequence>MCTTTMKPDEKGWLVSALSMKREAQCSESQLYITTLLGEVEEGYMGMPVPLALANVLDKFSDREADNFPVAH</sequence>
<keyword evidence="1" id="KW-0496">Mitochondrion</keyword>
<reference evidence="1" key="1">
    <citation type="journal article" date="2015" name="Genome Biol. Evol.">
        <title>Organellar Genomes of White Spruce (Picea glauca): Assembly and Annotation.</title>
        <authorList>
            <person name="Jackman S.D."/>
            <person name="Warren R.L."/>
            <person name="Gibb E.A."/>
            <person name="Vandervalk B.P."/>
            <person name="Mohamadi H."/>
            <person name="Chu J."/>
            <person name="Raymond A."/>
            <person name="Pleasance S."/>
            <person name="Coope R."/>
            <person name="Wildung M.R."/>
            <person name="Ritland C.E."/>
            <person name="Bousquet J."/>
            <person name="Jones S.J."/>
            <person name="Bohlmann J."/>
            <person name="Birol I."/>
        </authorList>
    </citation>
    <scope>NUCLEOTIDE SEQUENCE [LARGE SCALE GENOMIC DNA]</scope>
    <source>
        <tissue evidence="1">Flushing bud</tissue>
    </source>
</reference>
<gene>
    <name evidence="1" type="ORF">ABT39_MTgene1602</name>
</gene>
<proteinExistence type="predicted"/>
<protein>
    <submittedName>
        <fullName evidence="1">Uncharacterized protein</fullName>
    </submittedName>
</protein>
<organism evidence="1">
    <name type="scientific">Picea glauca</name>
    <name type="common">White spruce</name>
    <name type="synonym">Pinus glauca</name>
    <dbReference type="NCBI Taxonomy" id="3330"/>
    <lineage>
        <taxon>Eukaryota</taxon>
        <taxon>Viridiplantae</taxon>
        <taxon>Streptophyta</taxon>
        <taxon>Embryophyta</taxon>
        <taxon>Tracheophyta</taxon>
        <taxon>Spermatophyta</taxon>
        <taxon>Pinopsida</taxon>
        <taxon>Pinidae</taxon>
        <taxon>Conifers I</taxon>
        <taxon>Pinales</taxon>
        <taxon>Pinaceae</taxon>
        <taxon>Picea</taxon>
    </lineage>
</organism>
<comment type="caution">
    <text evidence="1">The sequence shown here is derived from an EMBL/GenBank/DDBJ whole genome shotgun (WGS) entry which is preliminary data.</text>
</comment>
<geneLocation type="mitochondrion" evidence="1"/>
<accession>A0A101LWB0</accession>
<evidence type="ECO:0000313" key="1">
    <source>
        <dbReference type="EMBL" id="KUM46501.1"/>
    </source>
</evidence>